<dbReference type="InterPro" id="IPR001613">
    <property type="entry name" value="Flavin_amine_oxidase"/>
</dbReference>
<keyword evidence="3 6" id="KW-0560">Oxidoreductase</keyword>
<comment type="cofactor">
    <cofactor evidence="1">
        <name>FAD</name>
        <dbReference type="ChEBI" id="CHEBI:57692"/>
    </cofactor>
</comment>
<gene>
    <name evidence="6" type="ORF">QFW80_00255</name>
</gene>
<dbReference type="PANTHER" id="PTHR43563">
    <property type="entry name" value="AMINE OXIDASE"/>
    <property type="match status" value="1"/>
</dbReference>
<proteinExistence type="inferred from homology"/>
<sequence length="540" mass="57078">MVRSGWMAQVLRLVRRDRDGHRGDDDAASLGAGPPRDGARRRVLQAGLAGATAAGAGALAPPLLAAGPRDARAVYARLTNIRGVAVVGAGLAGLACATELARNGVPARVFEAAQRVGGRCRSARGLFPGQVAEHGAEFIGASHHAMLGYARALDLPLETVDAGAGQAFHHFAGQRHGEAEIAAELRAFADFIQEDLVTLGAPDAHRFDPRAEALDFMTLAEYLDLYGAGALLRGVLDNAVRGEFGSELDEVSALGFLRFVHHDRRGKFGVGPGRGGSLRVVGGNDLIATGLAARLPQPVEHGHRLVALDRRFGGSLRLTFEAGGRYVQRDYDAVVLALPFTVLREVEFGGGIALPPSKRHAIANAEMGDAGRLLVGFRHPYWRTQGASGSGSSDLPHLQHTWETNPVRGSRSGAVLAQQLGGQAARALRPGSVQLDAAAFVASLERVLPGAAAAASRDRRGRLLASSENWSLDPLSRGAVPRPQPGYFTTLAHTEATPVENLMFAGDHTSSFYEWQGFMEGAVLSGLRAAGEACNRMWGR</sequence>
<dbReference type="PRINTS" id="PR00757">
    <property type="entry name" value="AMINEOXDASEF"/>
</dbReference>
<dbReference type="RefSeq" id="WP_280598859.1">
    <property type="nucleotide sequence ID" value="NZ_JARXRN010000006.1"/>
</dbReference>
<dbReference type="InterPro" id="IPR036188">
    <property type="entry name" value="FAD/NAD-bd_sf"/>
</dbReference>
<dbReference type="Gene3D" id="1.10.405.10">
    <property type="entry name" value="Guanine Nucleotide Dissociation Inhibitor, domain 1"/>
    <property type="match status" value="1"/>
</dbReference>
<accession>A0ABT6JE49</accession>
<evidence type="ECO:0000256" key="3">
    <source>
        <dbReference type="ARBA" id="ARBA00023002"/>
    </source>
</evidence>
<name>A0ABT6JE49_9GAMM</name>
<protein>
    <submittedName>
        <fullName evidence="6">NAD(P)/FAD-dependent oxidoreductase</fullName>
        <ecNumber evidence="6">1.-.-.-</ecNumber>
    </submittedName>
</protein>
<dbReference type="Proteomes" id="UP001156831">
    <property type="component" value="Unassembled WGS sequence"/>
</dbReference>
<evidence type="ECO:0000256" key="4">
    <source>
        <dbReference type="SAM" id="MobiDB-lite"/>
    </source>
</evidence>
<dbReference type="PANTHER" id="PTHR43563:SF1">
    <property type="entry name" value="AMINE OXIDASE [FLAVIN-CONTAINING] B"/>
    <property type="match status" value="1"/>
</dbReference>
<evidence type="ECO:0000259" key="5">
    <source>
        <dbReference type="Pfam" id="PF01593"/>
    </source>
</evidence>
<keyword evidence="7" id="KW-1185">Reference proteome</keyword>
<dbReference type="GO" id="GO:0016491">
    <property type="term" value="F:oxidoreductase activity"/>
    <property type="evidence" value="ECO:0007669"/>
    <property type="project" value="UniProtKB-KW"/>
</dbReference>
<feature type="domain" description="Amine oxidase" evidence="5">
    <location>
        <begin position="91"/>
        <end position="532"/>
    </location>
</feature>
<dbReference type="EMBL" id="JARXRN010000006">
    <property type="protein sequence ID" value="MDH5828956.1"/>
    <property type="molecule type" value="Genomic_DNA"/>
</dbReference>
<dbReference type="Pfam" id="PF01593">
    <property type="entry name" value="Amino_oxidase"/>
    <property type="match status" value="1"/>
</dbReference>
<evidence type="ECO:0000256" key="1">
    <source>
        <dbReference type="ARBA" id="ARBA00001974"/>
    </source>
</evidence>
<evidence type="ECO:0000313" key="7">
    <source>
        <dbReference type="Proteomes" id="UP001156831"/>
    </source>
</evidence>
<dbReference type="EC" id="1.-.-.-" evidence="6"/>
<organism evidence="6 7">
    <name type="scientific">Luteimonas rhizosphaericola</name>
    <dbReference type="NCBI Taxonomy" id="3042024"/>
    <lineage>
        <taxon>Bacteria</taxon>
        <taxon>Pseudomonadati</taxon>
        <taxon>Pseudomonadota</taxon>
        <taxon>Gammaproteobacteria</taxon>
        <taxon>Lysobacterales</taxon>
        <taxon>Lysobacteraceae</taxon>
        <taxon>Luteimonas</taxon>
    </lineage>
</organism>
<dbReference type="Gene3D" id="3.50.50.60">
    <property type="entry name" value="FAD/NAD(P)-binding domain"/>
    <property type="match status" value="1"/>
</dbReference>
<evidence type="ECO:0000313" key="6">
    <source>
        <dbReference type="EMBL" id="MDH5828956.1"/>
    </source>
</evidence>
<feature type="region of interest" description="Disordered" evidence="4">
    <location>
        <begin position="19"/>
        <end position="38"/>
    </location>
</feature>
<comment type="similarity">
    <text evidence="2">Belongs to the flavin monoamine oxidase family.</text>
</comment>
<dbReference type="SUPFAM" id="SSF51905">
    <property type="entry name" value="FAD/NAD(P)-binding domain"/>
    <property type="match status" value="1"/>
</dbReference>
<dbReference type="InterPro" id="IPR002937">
    <property type="entry name" value="Amino_oxidase"/>
</dbReference>
<comment type="caution">
    <text evidence="6">The sequence shown here is derived from an EMBL/GenBank/DDBJ whole genome shotgun (WGS) entry which is preliminary data.</text>
</comment>
<reference evidence="6 7" key="1">
    <citation type="submission" date="2023-04" db="EMBL/GenBank/DDBJ databases">
        <title>Luteimonas sp. M1R5S18.</title>
        <authorList>
            <person name="Sun J.-Q."/>
        </authorList>
    </citation>
    <scope>NUCLEOTIDE SEQUENCE [LARGE SCALE GENOMIC DNA]</scope>
    <source>
        <strain evidence="6 7">M1R5S18</strain>
    </source>
</reference>
<dbReference type="Gene3D" id="3.90.660.10">
    <property type="match status" value="1"/>
</dbReference>
<evidence type="ECO:0000256" key="2">
    <source>
        <dbReference type="ARBA" id="ARBA00005995"/>
    </source>
</evidence>
<dbReference type="InterPro" id="IPR050703">
    <property type="entry name" value="Flavin_MAO"/>
</dbReference>